<sequence>MCGRYTITVTLEELMEMFDAEDATGDGLLLPRFNIAPTQPGPAIISHGGHNRMGQLRWGLIPSWAKDEKIGFQTINAKAETVQDKPAFRTSFQKKRCLIPADGYYEWQTQDKTKQPYRIVLKDRPVFAFAGLYDTWVSPDGKKISTYTIITTVANSLTEKLHPRMPVILPRELQQNWLDSTASPAALMSLLVPYESSRMDLYPVAPTVGNVRNEGPELIRPYQPNEDEKKTDPSPIQLTLDL</sequence>
<name>A0ACC7NSW8_9BACL</name>
<protein>
    <submittedName>
        <fullName evidence="1">SOS response-associated peptidase</fullName>
        <ecNumber evidence="1">3.4.-.-</ecNumber>
    </submittedName>
</protein>
<organism evidence="1 2">
    <name type="scientific">Paenibacillus mesotrionivorans</name>
    <dbReference type="NCBI Taxonomy" id="3160968"/>
    <lineage>
        <taxon>Bacteria</taxon>
        <taxon>Bacillati</taxon>
        <taxon>Bacillota</taxon>
        <taxon>Bacilli</taxon>
        <taxon>Bacillales</taxon>
        <taxon>Paenibacillaceae</taxon>
        <taxon>Paenibacillus</taxon>
    </lineage>
</organism>
<gene>
    <name evidence="1" type="ORF">ACI1P1_05460</name>
</gene>
<proteinExistence type="predicted"/>
<reference evidence="1" key="1">
    <citation type="submission" date="2024-12" db="EMBL/GenBank/DDBJ databases">
        <authorList>
            <person name="Wu N."/>
        </authorList>
    </citation>
    <scope>NUCLEOTIDE SEQUENCE</scope>
    <source>
        <strain evidence="1">P15</strain>
    </source>
</reference>
<evidence type="ECO:0000313" key="1">
    <source>
        <dbReference type="EMBL" id="MFM9327748.1"/>
    </source>
</evidence>
<evidence type="ECO:0000313" key="2">
    <source>
        <dbReference type="Proteomes" id="UP001631969"/>
    </source>
</evidence>
<keyword evidence="2" id="KW-1185">Reference proteome</keyword>
<keyword evidence="1" id="KW-0378">Hydrolase</keyword>
<comment type="caution">
    <text evidence="1">The sequence shown here is derived from an EMBL/GenBank/DDBJ whole genome shotgun (WGS) entry which is preliminary data.</text>
</comment>
<dbReference type="EMBL" id="JBJURJ010000003">
    <property type="protein sequence ID" value="MFM9327748.1"/>
    <property type="molecule type" value="Genomic_DNA"/>
</dbReference>
<dbReference type="Proteomes" id="UP001631969">
    <property type="component" value="Unassembled WGS sequence"/>
</dbReference>
<accession>A0ACC7NSW8</accession>
<dbReference type="EC" id="3.4.-.-" evidence="1"/>